<proteinExistence type="inferred from homology"/>
<keyword evidence="2" id="KW-0378">Hydrolase</keyword>
<gene>
    <name evidence="2" type="primary">pseG</name>
    <name evidence="2" type="ORF">HYG82_08530</name>
</gene>
<dbReference type="RefSeq" id="WP_179260630.1">
    <property type="nucleotide sequence ID" value="NZ_CP058601.1"/>
</dbReference>
<evidence type="ECO:0000313" key="3">
    <source>
        <dbReference type="Proteomes" id="UP000509241"/>
    </source>
</evidence>
<dbReference type="PANTHER" id="PTHR21015">
    <property type="entry name" value="UDP-N-ACETYLGLUCOSAMINE--N-ACETYLMURAMYL-(PENTAPEPTIDE) PYROPHOSPHORYL-UNDECAPRENOL N-ACETYLGLUCOSAMINE TRANSFERASE 1"/>
    <property type="match status" value="1"/>
</dbReference>
<dbReference type="Gene3D" id="3.40.50.2000">
    <property type="entry name" value="Glycogen Phosphorylase B"/>
    <property type="match status" value="1"/>
</dbReference>
<evidence type="ECO:0000256" key="1">
    <source>
        <dbReference type="ARBA" id="ARBA00006962"/>
    </source>
</evidence>
<dbReference type="Proteomes" id="UP000509241">
    <property type="component" value="Chromosome"/>
</dbReference>
<dbReference type="OrthoDB" id="324945at2157"/>
<protein>
    <submittedName>
        <fullName evidence="2">UDP-2,4-diacetamido-2,4, 6-trideoxy-beta-L-altropyranose hydrolase</fullName>
        <ecNumber evidence="2">3.6.1.57</ecNumber>
    </submittedName>
</protein>
<dbReference type="PANTHER" id="PTHR21015:SF22">
    <property type="entry name" value="GLYCOSYLTRANSFERASE"/>
    <property type="match status" value="1"/>
</dbReference>
<keyword evidence="3" id="KW-1185">Reference proteome</keyword>
<sequence length="339" mass="36972">MDVVLRVDGGSKIGYGHLVRTGALADELHARGHTITVATTTPAPAQEVFPSGSTTVDLPSRGDPEPFVEWLDSTTVDVVFTDAYPVDTAYQQAIRQRVPLAVLQDDARHAVCADLFVNGNLYGPNQNYEFIGDLPETCLGTKYVLLRRQIRRRAAEEPPWREKPERALVTMGGSDIASLTPTVVRAFDGLDLRVDAIVGPGCTEAQERSVLEAATEIEADVRVVRDPDDLADRMLASDFAVSTASSTTYELLALGTPLVSIAVVDNQEPIATALREQDIATVLPRDADETTLRSAIEVYVTDAERRQRRQKHGKELVDGRGTERVCAEVLSIAENHPDT</sequence>
<dbReference type="SUPFAM" id="SSF53756">
    <property type="entry name" value="UDP-Glycosyltransferase/glycogen phosphorylase"/>
    <property type="match status" value="1"/>
</dbReference>
<dbReference type="Gene3D" id="3.40.50.11190">
    <property type="match status" value="1"/>
</dbReference>
<dbReference type="NCBIfam" id="TIGR03590">
    <property type="entry name" value="PseG"/>
    <property type="match status" value="1"/>
</dbReference>
<reference evidence="2 3" key="1">
    <citation type="submission" date="2020-07" db="EMBL/GenBank/DDBJ databases">
        <authorList>
            <person name="Cui H."/>
        </authorList>
    </citation>
    <scope>NUCLEOTIDE SEQUENCE [LARGE SCALE GENOMIC DNA]</scope>
    <source>
        <strain evidence="2 3">YPL8</strain>
    </source>
</reference>
<accession>A0A7D5GH89</accession>
<evidence type="ECO:0000313" key="2">
    <source>
        <dbReference type="EMBL" id="QLG48894.1"/>
    </source>
</evidence>
<name>A0A7D5GH89_9EURY</name>
<dbReference type="KEGG" id="haly:HYG82_08530"/>
<dbReference type="GO" id="GO:0016787">
    <property type="term" value="F:hydrolase activity"/>
    <property type="evidence" value="ECO:0007669"/>
    <property type="project" value="UniProtKB-KW"/>
</dbReference>
<dbReference type="GeneID" id="56033331"/>
<dbReference type="EC" id="3.6.1.57" evidence="2"/>
<dbReference type="AlphaFoldDB" id="A0A7D5GH89"/>
<dbReference type="InterPro" id="IPR020023">
    <property type="entry name" value="PseG"/>
</dbReference>
<comment type="similarity">
    <text evidence="1">Belongs to the glycosyltransferase 28 family.</text>
</comment>
<dbReference type="GO" id="GO:0016757">
    <property type="term" value="F:glycosyltransferase activity"/>
    <property type="evidence" value="ECO:0007669"/>
    <property type="project" value="TreeGrafter"/>
</dbReference>
<dbReference type="EMBL" id="CP058601">
    <property type="protein sequence ID" value="QLG48894.1"/>
    <property type="molecule type" value="Genomic_DNA"/>
</dbReference>
<organism evidence="2 3">
    <name type="scientific">Natrinema halophilum</name>
    <dbReference type="NCBI Taxonomy" id="1699371"/>
    <lineage>
        <taxon>Archaea</taxon>
        <taxon>Methanobacteriati</taxon>
        <taxon>Methanobacteriota</taxon>
        <taxon>Stenosarchaea group</taxon>
        <taxon>Halobacteria</taxon>
        <taxon>Halobacteriales</taxon>
        <taxon>Natrialbaceae</taxon>
        <taxon>Natrinema</taxon>
    </lineage>
</organism>